<accession>A0A4R1J8I4</accession>
<comment type="catalytic activity">
    <reaction evidence="5">
        <text>glycolate + NADP(+) = glyoxylate + NADPH + H(+)</text>
        <dbReference type="Rhea" id="RHEA:10992"/>
        <dbReference type="ChEBI" id="CHEBI:15378"/>
        <dbReference type="ChEBI" id="CHEBI:29805"/>
        <dbReference type="ChEBI" id="CHEBI:36655"/>
        <dbReference type="ChEBI" id="CHEBI:57783"/>
        <dbReference type="ChEBI" id="CHEBI:58349"/>
        <dbReference type="EC" id="1.1.1.79"/>
    </reaction>
</comment>
<dbReference type="Gene3D" id="3.40.50.720">
    <property type="entry name" value="NAD(P)-binding Rossmann-like Domain"/>
    <property type="match status" value="2"/>
</dbReference>
<comment type="catalytic activity">
    <reaction evidence="3">
        <text>(R)-glycerate + NAD(+) = 3-hydroxypyruvate + NADH + H(+)</text>
        <dbReference type="Rhea" id="RHEA:17905"/>
        <dbReference type="ChEBI" id="CHEBI:15378"/>
        <dbReference type="ChEBI" id="CHEBI:16659"/>
        <dbReference type="ChEBI" id="CHEBI:17180"/>
        <dbReference type="ChEBI" id="CHEBI:57540"/>
        <dbReference type="ChEBI" id="CHEBI:57945"/>
        <dbReference type="EC" id="1.1.1.81"/>
    </reaction>
</comment>
<dbReference type="GO" id="GO:0016618">
    <property type="term" value="F:hydroxypyruvate reductase [NAD(P)H] activity"/>
    <property type="evidence" value="ECO:0007669"/>
    <property type="project" value="UniProtKB-EC"/>
</dbReference>
<keyword evidence="14" id="KW-1185">Reference proteome</keyword>
<dbReference type="Proteomes" id="UP000295565">
    <property type="component" value="Unassembled WGS sequence"/>
</dbReference>
<dbReference type="FunFam" id="3.40.50.720:FF:000026">
    <property type="entry name" value="Glyoxylate/hydroxypyruvate reductase B"/>
    <property type="match status" value="1"/>
</dbReference>
<name>A0A4R1J8I4_9GAMM</name>
<keyword evidence="1 10" id="KW-0560">Oxidoreductase</keyword>
<evidence type="ECO:0000259" key="12">
    <source>
        <dbReference type="Pfam" id="PF02826"/>
    </source>
</evidence>
<evidence type="ECO:0000256" key="7">
    <source>
        <dbReference type="ARBA" id="ARBA00066661"/>
    </source>
</evidence>
<dbReference type="InterPro" id="IPR050223">
    <property type="entry name" value="D-isomer_2-hydroxyacid_DH"/>
</dbReference>
<evidence type="ECO:0000256" key="6">
    <source>
        <dbReference type="ARBA" id="ARBA00061278"/>
    </source>
</evidence>
<feature type="domain" description="D-isomer specific 2-hydroxyacid dehydrogenase catalytic" evidence="11">
    <location>
        <begin position="5"/>
        <end position="316"/>
    </location>
</feature>
<evidence type="ECO:0000259" key="11">
    <source>
        <dbReference type="Pfam" id="PF00389"/>
    </source>
</evidence>
<sequence>MKSTVAVFAKISDTHKQVLEQYFNVLYVNHIDELSEEKCQEIQGVLASGGFTLGEEQLAKLPKLKAASTVSVGYDSYDIDALTNRQVILTHTPGVLDETVADTVFALMLSSARRVVELATWVRSGQWHRSLSDQYFGRDVHHKTIGIVGMGRIGMAVARRAHLGFGMPVLYHNRHPKEIAQEQFAAQLVALDELFARADFIVMLTPLTEQTYHLIGTQQFEKMKPSAVFINASRGDVVDEQALIDALEGGKIAAAGLDVFHQEPIDPDSKLLSMPQVVALPHIGSATTQTREAMAELAVNSLVDALVHKNVHHCVNPSAWSL</sequence>
<dbReference type="GO" id="GO:0030267">
    <property type="term" value="F:glyoxylate reductase (NADPH) activity"/>
    <property type="evidence" value="ECO:0007669"/>
    <property type="project" value="UniProtKB-EC"/>
</dbReference>
<comment type="similarity">
    <text evidence="6">Belongs to the D-isomer specific 2-hydroxyacid dehydrogenase family. GhrB subfamily.</text>
</comment>
<dbReference type="EC" id="1.1.1.79" evidence="7"/>
<evidence type="ECO:0000313" key="14">
    <source>
        <dbReference type="Proteomes" id="UP000295565"/>
    </source>
</evidence>
<comment type="catalytic activity">
    <reaction evidence="4">
        <text>(R)-glycerate + NADP(+) = 3-hydroxypyruvate + NADPH + H(+)</text>
        <dbReference type="Rhea" id="RHEA:18657"/>
        <dbReference type="ChEBI" id="CHEBI:15378"/>
        <dbReference type="ChEBI" id="CHEBI:16659"/>
        <dbReference type="ChEBI" id="CHEBI:17180"/>
        <dbReference type="ChEBI" id="CHEBI:57783"/>
        <dbReference type="ChEBI" id="CHEBI:58349"/>
        <dbReference type="EC" id="1.1.1.81"/>
    </reaction>
</comment>
<dbReference type="EC" id="1.1.1.81" evidence="8"/>
<dbReference type="InterPro" id="IPR029753">
    <property type="entry name" value="D-isomer_DH_CS"/>
</dbReference>
<evidence type="ECO:0000313" key="13">
    <source>
        <dbReference type="EMBL" id="TCK46893.1"/>
    </source>
</evidence>
<dbReference type="Pfam" id="PF00389">
    <property type="entry name" value="2-Hacid_dh"/>
    <property type="match status" value="1"/>
</dbReference>
<dbReference type="InterPro" id="IPR036291">
    <property type="entry name" value="NAD(P)-bd_dom_sf"/>
</dbReference>
<evidence type="ECO:0000256" key="3">
    <source>
        <dbReference type="ARBA" id="ARBA00051801"/>
    </source>
</evidence>
<dbReference type="CDD" id="cd05301">
    <property type="entry name" value="GDH"/>
    <property type="match status" value="1"/>
</dbReference>
<dbReference type="InterPro" id="IPR029752">
    <property type="entry name" value="D-isomer_DH_CS1"/>
</dbReference>
<dbReference type="SUPFAM" id="SSF51735">
    <property type="entry name" value="NAD(P)-binding Rossmann-fold domains"/>
    <property type="match status" value="1"/>
</dbReference>
<dbReference type="PANTHER" id="PTHR10996:SF283">
    <property type="entry name" value="GLYOXYLATE_HYDROXYPYRUVATE REDUCTASE B"/>
    <property type="match status" value="1"/>
</dbReference>
<feature type="domain" description="D-isomer specific 2-hydroxyacid dehydrogenase NAD-binding" evidence="12">
    <location>
        <begin position="105"/>
        <end position="284"/>
    </location>
</feature>
<dbReference type="OrthoDB" id="9805416at2"/>
<keyword evidence="2" id="KW-0520">NAD</keyword>
<dbReference type="EMBL" id="SMGD01000016">
    <property type="protein sequence ID" value="TCK46893.1"/>
    <property type="molecule type" value="Genomic_DNA"/>
</dbReference>
<dbReference type="Pfam" id="PF02826">
    <property type="entry name" value="2-Hacid_dh_C"/>
    <property type="match status" value="1"/>
</dbReference>
<evidence type="ECO:0000256" key="5">
    <source>
        <dbReference type="ARBA" id="ARBA00052769"/>
    </source>
</evidence>
<dbReference type="InterPro" id="IPR006139">
    <property type="entry name" value="D-isomer_2_OHA_DH_cat_dom"/>
</dbReference>
<dbReference type="PROSITE" id="PS00065">
    <property type="entry name" value="D_2_HYDROXYACID_DH_1"/>
    <property type="match status" value="1"/>
</dbReference>
<evidence type="ECO:0000256" key="4">
    <source>
        <dbReference type="ARBA" id="ARBA00052239"/>
    </source>
</evidence>
<reference evidence="13 14" key="1">
    <citation type="submission" date="2019-03" db="EMBL/GenBank/DDBJ databases">
        <title>Genomic Encyclopedia of Type Strains, Phase IV (KMG-IV): sequencing the most valuable type-strain genomes for metagenomic binning, comparative biology and taxonomic classification.</title>
        <authorList>
            <person name="Goeker M."/>
        </authorList>
    </citation>
    <scope>NUCLEOTIDE SEQUENCE [LARGE SCALE GENOMIC DNA]</scope>
    <source>
        <strain evidence="13 14">DSM 18577</strain>
    </source>
</reference>
<dbReference type="PROSITE" id="PS00671">
    <property type="entry name" value="D_2_HYDROXYACID_DH_3"/>
    <property type="match status" value="1"/>
</dbReference>
<evidence type="ECO:0000256" key="1">
    <source>
        <dbReference type="ARBA" id="ARBA00023002"/>
    </source>
</evidence>
<organism evidence="13 14">
    <name type="scientific">Celerinatantimonas diazotrophica</name>
    <dbReference type="NCBI Taxonomy" id="412034"/>
    <lineage>
        <taxon>Bacteria</taxon>
        <taxon>Pseudomonadati</taxon>
        <taxon>Pseudomonadota</taxon>
        <taxon>Gammaproteobacteria</taxon>
        <taxon>Celerinatantimonadaceae</taxon>
        <taxon>Celerinatantimonas</taxon>
    </lineage>
</organism>
<dbReference type="InterPro" id="IPR006140">
    <property type="entry name" value="D-isomer_DH_NAD-bd"/>
</dbReference>
<gene>
    <name evidence="13" type="ORF">EV690_3041</name>
</gene>
<comment type="caution">
    <text evidence="13">The sequence shown here is derived from an EMBL/GenBank/DDBJ whole genome shotgun (WGS) entry which is preliminary data.</text>
</comment>
<evidence type="ECO:0000256" key="10">
    <source>
        <dbReference type="RuleBase" id="RU003719"/>
    </source>
</evidence>
<dbReference type="AlphaFoldDB" id="A0A4R1J8I4"/>
<dbReference type="GO" id="GO:0005829">
    <property type="term" value="C:cytosol"/>
    <property type="evidence" value="ECO:0007669"/>
    <property type="project" value="TreeGrafter"/>
</dbReference>
<evidence type="ECO:0000256" key="9">
    <source>
        <dbReference type="ARBA" id="ARBA00073362"/>
    </source>
</evidence>
<dbReference type="GO" id="GO:0051287">
    <property type="term" value="F:NAD binding"/>
    <property type="evidence" value="ECO:0007669"/>
    <property type="project" value="InterPro"/>
</dbReference>
<dbReference type="PANTHER" id="PTHR10996">
    <property type="entry name" value="2-HYDROXYACID DEHYDROGENASE-RELATED"/>
    <property type="match status" value="1"/>
</dbReference>
<dbReference type="RefSeq" id="WP_131913797.1">
    <property type="nucleotide sequence ID" value="NZ_OU594967.1"/>
</dbReference>
<protein>
    <recommendedName>
        <fullName evidence="9">Glyoxylate/hydroxypyruvate reductase B</fullName>
        <ecNumber evidence="7">1.1.1.79</ecNumber>
        <ecNumber evidence="8">1.1.1.81</ecNumber>
    </recommendedName>
</protein>
<proteinExistence type="inferred from homology"/>
<evidence type="ECO:0000256" key="2">
    <source>
        <dbReference type="ARBA" id="ARBA00023027"/>
    </source>
</evidence>
<evidence type="ECO:0000256" key="8">
    <source>
        <dbReference type="ARBA" id="ARBA00066674"/>
    </source>
</evidence>
<dbReference type="SUPFAM" id="SSF52283">
    <property type="entry name" value="Formate/glycerate dehydrogenase catalytic domain-like"/>
    <property type="match status" value="1"/>
</dbReference>